<evidence type="ECO:0000256" key="4">
    <source>
        <dbReference type="ARBA" id="ARBA00022741"/>
    </source>
</evidence>
<keyword evidence="4 8" id="KW-0547">Nucleotide-binding</keyword>
<comment type="catalytic activity">
    <reaction evidence="8">
        <text>(7R,8S)-7,8-diammoniononanoate + CO2 + ATP = (4R,5S)-dethiobiotin + ADP + phosphate + 3 H(+)</text>
        <dbReference type="Rhea" id="RHEA:15805"/>
        <dbReference type="ChEBI" id="CHEBI:15378"/>
        <dbReference type="ChEBI" id="CHEBI:16526"/>
        <dbReference type="ChEBI" id="CHEBI:30616"/>
        <dbReference type="ChEBI" id="CHEBI:43474"/>
        <dbReference type="ChEBI" id="CHEBI:149469"/>
        <dbReference type="ChEBI" id="CHEBI:149473"/>
        <dbReference type="ChEBI" id="CHEBI:456216"/>
        <dbReference type="EC" id="6.3.3.3"/>
    </reaction>
</comment>
<evidence type="ECO:0000256" key="3">
    <source>
        <dbReference type="ARBA" id="ARBA00022723"/>
    </source>
</evidence>
<keyword evidence="6 8" id="KW-0067">ATP-binding</keyword>
<evidence type="ECO:0000256" key="7">
    <source>
        <dbReference type="ARBA" id="ARBA00022842"/>
    </source>
</evidence>
<dbReference type="GO" id="GO:0005524">
    <property type="term" value="F:ATP binding"/>
    <property type="evidence" value="ECO:0007669"/>
    <property type="project" value="UniProtKB-UniRule"/>
</dbReference>
<evidence type="ECO:0000313" key="10">
    <source>
        <dbReference type="Proteomes" id="UP000434044"/>
    </source>
</evidence>
<dbReference type="NCBIfam" id="TIGR00347">
    <property type="entry name" value="bioD"/>
    <property type="match status" value="1"/>
</dbReference>
<comment type="pathway">
    <text evidence="8">Cofactor biosynthesis; biotin biosynthesis; biotin from 7,8-diaminononanoate: step 1/2.</text>
</comment>
<dbReference type="GO" id="GO:0000287">
    <property type="term" value="F:magnesium ion binding"/>
    <property type="evidence" value="ECO:0007669"/>
    <property type="project" value="UniProtKB-UniRule"/>
</dbReference>
<dbReference type="InterPro" id="IPR027417">
    <property type="entry name" value="P-loop_NTPase"/>
</dbReference>
<sequence length="222" mass="23344">MSGFFITGTDTGCGKTEITLGLMAALQAGGQRVLGMKPVASGCDQHPEGLRNADAERIQAQGTFTVTYALVNPYAFAQPIAPHVAAEQAGVSIELDCIRAAHTELTQQADWVLVEGVGGWRVPLGPECFVGDIPRTLGLPVILVVGLKLGCLNHAILTAESIQSSGLELAGWIANQVDPDMLALEANLETLRRLIQAPCLGVVPWMAEPDPGAIAACLPLDR</sequence>
<evidence type="ECO:0000256" key="6">
    <source>
        <dbReference type="ARBA" id="ARBA00022840"/>
    </source>
</evidence>
<dbReference type="SUPFAM" id="SSF52540">
    <property type="entry name" value="P-loop containing nucleoside triphosphate hydrolases"/>
    <property type="match status" value="1"/>
</dbReference>
<dbReference type="InterPro" id="IPR004472">
    <property type="entry name" value="DTB_synth_BioD"/>
</dbReference>
<dbReference type="GO" id="GO:0004141">
    <property type="term" value="F:dethiobiotin synthase activity"/>
    <property type="evidence" value="ECO:0007669"/>
    <property type="project" value="UniProtKB-UniRule"/>
</dbReference>
<evidence type="ECO:0000313" key="9">
    <source>
        <dbReference type="EMBL" id="MTW21537.1"/>
    </source>
</evidence>
<dbReference type="Gene3D" id="3.40.50.300">
    <property type="entry name" value="P-loop containing nucleotide triphosphate hydrolases"/>
    <property type="match status" value="1"/>
</dbReference>
<evidence type="ECO:0000256" key="2">
    <source>
        <dbReference type="ARBA" id="ARBA00022598"/>
    </source>
</evidence>
<feature type="binding site" evidence="8">
    <location>
        <position position="41"/>
    </location>
    <ligand>
        <name>substrate</name>
    </ligand>
</feature>
<dbReference type="OrthoDB" id="9802097at2"/>
<name>A0A6N8EG67_9GAMM</name>
<comment type="cofactor">
    <cofactor evidence="8">
        <name>Mg(2+)</name>
        <dbReference type="ChEBI" id="CHEBI:18420"/>
    </cofactor>
</comment>
<dbReference type="GO" id="GO:0005829">
    <property type="term" value="C:cytosol"/>
    <property type="evidence" value="ECO:0007669"/>
    <property type="project" value="TreeGrafter"/>
</dbReference>
<comment type="function">
    <text evidence="8">Catalyzes a mechanistically unusual reaction, the ATP-dependent insertion of CO2 between the N7 and N8 nitrogen atoms of 7,8-diaminopelargonic acid (DAPA, also called 7,8-diammoniononanoate) to form a ureido ring.</text>
</comment>
<dbReference type="HAMAP" id="MF_00336">
    <property type="entry name" value="BioD"/>
    <property type="match status" value="1"/>
</dbReference>
<dbReference type="EMBL" id="WNKT01000020">
    <property type="protein sequence ID" value="MTW21537.1"/>
    <property type="molecule type" value="Genomic_DNA"/>
</dbReference>
<dbReference type="RefSeq" id="WP_155450122.1">
    <property type="nucleotide sequence ID" value="NZ_WNKT01000020.1"/>
</dbReference>
<dbReference type="FunFam" id="3.40.50.300:FF:000292">
    <property type="entry name" value="ATP-dependent dethiobiotin synthetase BioD"/>
    <property type="match status" value="1"/>
</dbReference>
<keyword evidence="10" id="KW-1185">Reference proteome</keyword>
<feature type="binding site" evidence="8">
    <location>
        <position position="115"/>
    </location>
    <ligand>
        <name>Mg(2+)</name>
        <dbReference type="ChEBI" id="CHEBI:18420"/>
    </ligand>
</feature>
<dbReference type="PIRSF" id="PIRSF006755">
    <property type="entry name" value="DTB_synth"/>
    <property type="match status" value="1"/>
</dbReference>
<feature type="binding site" evidence="8">
    <location>
        <position position="16"/>
    </location>
    <ligand>
        <name>Mg(2+)</name>
        <dbReference type="ChEBI" id="CHEBI:18420"/>
    </ligand>
</feature>
<gene>
    <name evidence="8 9" type="primary">bioD</name>
    <name evidence="9" type="ORF">GJ668_10600</name>
</gene>
<dbReference type="AlphaFoldDB" id="A0A6N8EG67"/>
<keyword evidence="5 8" id="KW-0093">Biotin biosynthesis</keyword>
<dbReference type="EC" id="6.3.3.3" evidence="8"/>
<evidence type="ECO:0000256" key="8">
    <source>
        <dbReference type="HAMAP-Rule" id="MF_00336"/>
    </source>
</evidence>
<evidence type="ECO:0000256" key="5">
    <source>
        <dbReference type="ARBA" id="ARBA00022756"/>
    </source>
</evidence>
<dbReference type="GO" id="GO:0042803">
    <property type="term" value="F:protein homodimerization activity"/>
    <property type="evidence" value="ECO:0007669"/>
    <property type="project" value="UniProtKB-ARBA"/>
</dbReference>
<dbReference type="CDD" id="cd03109">
    <property type="entry name" value="DTBS"/>
    <property type="match status" value="1"/>
</dbReference>
<comment type="similarity">
    <text evidence="8">Belongs to the dethiobiotin synthetase family.</text>
</comment>
<keyword evidence="1 8" id="KW-0963">Cytoplasm</keyword>
<feature type="binding site" evidence="8">
    <location>
        <position position="54"/>
    </location>
    <ligand>
        <name>Mg(2+)</name>
        <dbReference type="ChEBI" id="CHEBI:18420"/>
    </ligand>
</feature>
<accession>A0A6N8EG67</accession>
<proteinExistence type="inferred from homology"/>
<keyword evidence="3 8" id="KW-0479">Metal-binding</keyword>
<evidence type="ECO:0000256" key="1">
    <source>
        <dbReference type="ARBA" id="ARBA00022490"/>
    </source>
</evidence>
<feature type="binding site" evidence="8">
    <location>
        <begin position="115"/>
        <end position="118"/>
    </location>
    <ligand>
        <name>ATP</name>
        <dbReference type="ChEBI" id="CHEBI:30616"/>
    </ligand>
</feature>
<dbReference type="UniPathway" id="UPA00078">
    <property type="reaction ID" value="UER00161"/>
</dbReference>
<feature type="binding site" evidence="8">
    <location>
        <position position="54"/>
    </location>
    <ligand>
        <name>ATP</name>
        <dbReference type="ChEBI" id="CHEBI:30616"/>
    </ligand>
</feature>
<comment type="subunit">
    <text evidence="8">Homodimer.</text>
</comment>
<feature type="binding site" evidence="8">
    <location>
        <begin position="175"/>
        <end position="176"/>
    </location>
    <ligand>
        <name>ATP</name>
        <dbReference type="ChEBI" id="CHEBI:30616"/>
    </ligand>
</feature>
<dbReference type="Pfam" id="PF13500">
    <property type="entry name" value="AAA_26"/>
    <property type="match status" value="1"/>
</dbReference>
<dbReference type="Proteomes" id="UP000434044">
    <property type="component" value="Unassembled WGS sequence"/>
</dbReference>
<dbReference type="PANTHER" id="PTHR43210">
    <property type="entry name" value="DETHIOBIOTIN SYNTHETASE"/>
    <property type="match status" value="1"/>
</dbReference>
<protein>
    <recommendedName>
        <fullName evidence="8">ATP-dependent dethiobiotin synthetase BioD</fullName>
        <ecNumber evidence="8">6.3.3.3</ecNumber>
    </recommendedName>
    <alternativeName>
        <fullName evidence="8">DTB synthetase</fullName>
        <shortName evidence="8">DTBS</shortName>
    </alternativeName>
    <alternativeName>
        <fullName evidence="8">Dethiobiotin synthase</fullName>
    </alternativeName>
</protein>
<feature type="active site" evidence="8">
    <location>
        <position position="37"/>
    </location>
</feature>
<organism evidence="9 10">
    <name type="scientific">Allochromatium palmeri</name>
    <dbReference type="NCBI Taxonomy" id="231048"/>
    <lineage>
        <taxon>Bacteria</taxon>
        <taxon>Pseudomonadati</taxon>
        <taxon>Pseudomonadota</taxon>
        <taxon>Gammaproteobacteria</taxon>
        <taxon>Chromatiales</taxon>
        <taxon>Chromatiaceae</taxon>
        <taxon>Allochromatium</taxon>
    </lineage>
</organism>
<comment type="caution">
    <text evidence="9">The sequence shown here is derived from an EMBL/GenBank/DDBJ whole genome shotgun (WGS) entry which is preliminary data.</text>
</comment>
<reference evidence="9 10" key="1">
    <citation type="submission" date="2019-11" db="EMBL/GenBank/DDBJ databases">
        <title>Whole-genome sequence of the anaerobic purple sulfur bacterium Allochromatium palmeri DSM 15591.</title>
        <authorList>
            <person name="Kyndt J.A."/>
            <person name="Meyer T.E."/>
        </authorList>
    </citation>
    <scope>NUCLEOTIDE SEQUENCE [LARGE SCALE GENOMIC DNA]</scope>
    <source>
        <strain evidence="9 10">DSM 15591</strain>
    </source>
</reference>
<comment type="subcellular location">
    <subcellularLocation>
        <location evidence="8">Cytoplasm</location>
    </subcellularLocation>
</comment>
<comment type="caution">
    <text evidence="8">Lacks conserved residue(s) required for the propagation of feature annotation.</text>
</comment>
<keyword evidence="7 8" id="KW-0460">Magnesium</keyword>
<dbReference type="PANTHER" id="PTHR43210:SF5">
    <property type="entry name" value="DETHIOBIOTIN SYNTHETASE"/>
    <property type="match status" value="1"/>
</dbReference>
<keyword evidence="2 8" id="KW-0436">Ligase</keyword>
<dbReference type="GO" id="GO:0009102">
    <property type="term" value="P:biotin biosynthetic process"/>
    <property type="evidence" value="ECO:0007669"/>
    <property type="project" value="UniProtKB-UniRule"/>
</dbReference>